<evidence type="ECO:0000256" key="1">
    <source>
        <dbReference type="SAM" id="MobiDB-lite"/>
    </source>
</evidence>
<organism evidence="2 3">
    <name type="scientific">Armillaria borealis</name>
    <dbReference type="NCBI Taxonomy" id="47425"/>
    <lineage>
        <taxon>Eukaryota</taxon>
        <taxon>Fungi</taxon>
        <taxon>Dikarya</taxon>
        <taxon>Basidiomycota</taxon>
        <taxon>Agaricomycotina</taxon>
        <taxon>Agaricomycetes</taxon>
        <taxon>Agaricomycetidae</taxon>
        <taxon>Agaricales</taxon>
        <taxon>Marasmiineae</taxon>
        <taxon>Physalacriaceae</taxon>
        <taxon>Armillaria</taxon>
    </lineage>
</organism>
<sequence>MATIATAMDELLKKKEELFLRKDEELSAADEKDEGNKSMPSTRATTFLYEGIVLENDQKKAHVVQKKKTQADSTKREDESSSNARQEKSTAKKMKTSEDPLEDAAMTKEGWIWNLYKIRHPGMTDEEIKALEQEGDQVSFFCAEAEWDRWLEQWEIKIAEFLWCIRSLDQYAVTWKVLASNNQSIRFKQYALEKANMYAMLGVRARQEFETLGYGNALNRPAEQTLEDFMIA</sequence>
<keyword evidence="3" id="KW-1185">Reference proteome</keyword>
<feature type="compositionally biased region" description="Basic and acidic residues" evidence="1">
    <location>
        <begin position="69"/>
        <end position="98"/>
    </location>
</feature>
<name>A0AA39MCA9_9AGAR</name>
<dbReference type="EMBL" id="JAUEPT010000246">
    <property type="protein sequence ID" value="KAK0429526.1"/>
    <property type="molecule type" value="Genomic_DNA"/>
</dbReference>
<feature type="region of interest" description="Disordered" evidence="1">
    <location>
        <begin position="59"/>
        <end position="100"/>
    </location>
</feature>
<reference evidence="2" key="1">
    <citation type="submission" date="2023-06" db="EMBL/GenBank/DDBJ databases">
        <authorList>
            <consortium name="Lawrence Berkeley National Laboratory"/>
            <person name="Ahrendt S."/>
            <person name="Sahu N."/>
            <person name="Indic B."/>
            <person name="Wong-Bajracharya J."/>
            <person name="Merenyi Z."/>
            <person name="Ke H.-M."/>
            <person name="Monk M."/>
            <person name="Kocsube S."/>
            <person name="Drula E."/>
            <person name="Lipzen A."/>
            <person name="Balint B."/>
            <person name="Henrissat B."/>
            <person name="Andreopoulos B."/>
            <person name="Martin F.M."/>
            <person name="Harder C.B."/>
            <person name="Rigling D."/>
            <person name="Ford K.L."/>
            <person name="Foster G.D."/>
            <person name="Pangilinan J."/>
            <person name="Papanicolaou A."/>
            <person name="Barry K."/>
            <person name="LaButti K."/>
            <person name="Viragh M."/>
            <person name="Koriabine M."/>
            <person name="Yan M."/>
            <person name="Riley R."/>
            <person name="Champramary S."/>
            <person name="Plett K.L."/>
            <person name="Tsai I.J."/>
            <person name="Slot J."/>
            <person name="Sipos G."/>
            <person name="Plett J."/>
            <person name="Nagy L.G."/>
            <person name="Grigoriev I.V."/>
        </authorList>
    </citation>
    <scope>NUCLEOTIDE SEQUENCE</scope>
    <source>
        <strain evidence="2">FPL87.14</strain>
    </source>
</reference>
<accession>A0AA39MCA9</accession>
<dbReference type="Proteomes" id="UP001175226">
    <property type="component" value="Unassembled WGS sequence"/>
</dbReference>
<protein>
    <submittedName>
        <fullName evidence="2">Uncharacterized protein</fullName>
    </submittedName>
</protein>
<comment type="caution">
    <text evidence="2">The sequence shown here is derived from an EMBL/GenBank/DDBJ whole genome shotgun (WGS) entry which is preliminary data.</text>
</comment>
<dbReference type="AlphaFoldDB" id="A0AA39MCA9"/>
<evidence type="ECO:0000313" key="3">
    <source>
        <dbReference type="Proteomes" id="UP001175226"/>
    </source>
</evidence>
<evidence type="ECO:0000313" key="2">
    <source>
        <dbReference type="EMBL" id="KAK0429526.1"/>
    </source>
</evidence>
<feature type="region of interest" description="Disordered" evidence="1">
    <location>
        <begin position="24"/>
        <end position="43"/>
    </location>
</feature>
<proteinExistence type="predicted"/>
<gene>
    <name evidence="2" type="ORF">EV421DRAFT_1914601</name>
</gene>